<dbReference type="AlphaFoldDB" id="A0A8S2YKR4"/>
<sequence>KTLRTKWGTETSVLITTAASNGNINDNLYEGDDDNSTASQPPPTTITALSQKENYNQIQQNLNFEK</sequence>
<name>A0A8S2YKR4_9BILA</name>
<dbReference type="Proteomes" id="UP000681722">
    <property type="component" value="Unassembled WGS sequence"/>
</dbReference>
<comment type="caution">
    <text evidence="2">The sequence shown here is derived from an EMBL/GenBank/DDBJ whole genome shotgun (WGS) entry which is preliminary data.</text>
</comment>
<evidence type="ECO:0000256" key="1">
    <source>
        <dbReference type="SAM" id="MobiDB-lite"/>
    </source>
</evidence>
<proteinExistence type="predicted"/>
<organism evidence="2 3">
    <name type="scientific">Didymodactylos carnosus</name>
    <dbReference type="NCBI Taxonomy" id="1234261"/>
    <lineage>
        <taxon>Eukaryota</taxon>
        <taxon>Metazoa</taxon>
        <taxon>Spiralia</taxon>
        <taxon>Gnathifera</taxon>
        <taxon>Rotifera</taxon>
        <taxon>Eurotatoria</taxon>
        <taxon>Bdelloidea</taxon>
        <taxon>Philodinida</taxon>
        <taxon>Philodinidae</taxon>
        <taxon>Didymodactylos</taxon>
    </lineage>
</organism>
<reference evidence="2" key="1">
    <citation type="submission" date="2021-02" db="EMBL/GenBank/DDBJ databases">
        <authorList>
            <person name="Nowell W R."/>
        </authorList>
    </citation>
    <scope>NUCLEOTIDE SEQUENCE</scope>
</reference>
<gene>
    <name evidence="2" type="ORF">SRO942_LOCUS47232</name>
</gene>
<feature type="non-terminal residue" evidence="2">
    <location>
        <position position="66"/>
    </location>
</feature>
<feature type="non-terminal residue" evidence="2">
    <location>
        <position position="1"/>
    </location>
</feature>
<evidence type="ECO:0000313" key="3">
    <source>
        <dbReference type="Proteomes" id="UP000681722"/>
    </source>
</evidence>
<feature type="region of interest" description="Disordered" evidence="1">
    <location>
        <begin position="22"/>
        <end position="52"/>
    </location>
</feature>
<protein>
    <submittedName>
        <fullName evidence="2">Uncharacterized protein</fullName>
    </submittedName>
</protein>
<accession>A0A8S2YKR4</accession>
<evidence type="ECO:0000313" key="2">
    <source>
        <dbReference type="EMBL" id="CAF4557226.1"/>
    </source>
</evidence>
<dbReference type="EMBL" id="CAJOBC010117183">
    <property type="protein sequence ID" value="CAF4557226.1"/>
    <property type="molecule type" value="Genomic_DNA"/>
</dbReference>